<accession>A0A852SMS3</accession>
<evidence type="ECO:0000256" key="5">
    <source>
        <dbReference type="RuleBase" id="RU003946"/>
    </source>
</evidence>
<feature type="binding site" evidence="3">
    <location>
        <position position="435"/>
    </location>
    <ligand>
        <name>Zn(2+)</name>
        <dbReference type="ChEBI" id="CHEBI:29105"/>
        <label>2</label>
    </ligand>
</feature>
<dbReference type="NCBIfam" id="NF007810">
    <property type="entry name" value="PRK10518.1"/>
    <property type="match status" value="1"/>
</dbReference>
<evidence type="ECO:0000256" key="8">
    <source>
        <dbReference type="SAM" id="SignalP"/>
    </source>
</evidence>
<keyword evidence="7" id="KW-1133">Transmembrane helix</keyword>
<feature type="active site" description="Phosphoserine intermediate" evidence="2">
    <location>
        <position position="128"/>
    </location>
</feature>
<reference evidence="9 10" key="1">
    <citation type="submission" date="2020-07" db="EMBL/GenBank/DDBJ databases">
        <title>Sequencing the genomes of 1000 actinobacteria strains.</title>
        <authorList>
            <person name="Klenk H.-P."/>
        </authorList>
    </citation>
    <scope>NUCLEOTIDE SEQUENCE [LARGE SCALE GENOMIC DNA]</scope>
    <source>
        <strain evidence="9 10">DSM 26474</strain>
    </source>
</reference>
<dbReference type="EMBL" id="JACCBM010000001">
    <property type="protein sequence ID" value="NYD70104.1"/>
    <property type="molecule type" value="Genomic_DNA"/>
</dbReference>
<keyword evidence="3" id="KW-0862">Zinc</keyword>
<keyword evidence="4" id="KW-1015">Disulfide bond</keyword>
<dbReference type="InterPro" id="IPR017850">
    <property type="entry name" value="Alkaline_phosphatase_core_sf"/>
</dbReference>
<evidence type="ECO:0000256" key="4">
    <source>
        <dbReference type="PIRSR" id="PIRSR601952-3"/>
    </source>
</evidence>
<keyword evidence="3" id="KW-0460">Magnesium</keyword>
<keyword evidence="10" id="KW-1185">Reference proteome</keyword>
<dbReference type="Gene3D" id="3.40.720.10">
    <property type="entry name" value="Alkaline Phosphatase, subunit A"/>
    <property type="match status" value="1"/>
</dbReference>
<evidence type="ECO:0000256" key="3">
    <source>
        <dbReference type="PIRSR" id="PIRSR601952-2"/>
    </source>
</evidence>
<evidence type="ECO:0000313" key="9">
    <source>
        <dbReference type="EMBL" id="NYD70104.1"/>
    </source>
</evidence>
<evidence type="ECO:0000256" key="2">
    <source>
        <dbReference type="PIRSR" id="PIRSR601952-1"/>
    </source>
</evidence>
<keyword evidence="7" id="KW-0472">Membrane</keyword>
<dbReference type="GO" id="GO:0046872">
    <property type="term" value="F:metal ion binding"/>
    <property type="evidence" value="ECO:0007669"/>
    <property type="project" value="UniProtKB-KW"/>
</dbReference>
<keyword evidence="3" id="KW-0479">Metal-binding</keyword>
<feature type="binding site" evidence="3">
    <location>
        <position position="354"/>
    </location>
    <ligand>
        <name>Zn(2+)</name>
        <dbReference type="ChEBI" id="CHEBI:29105"/>
        <label>2</label>
    </ligand>
</feature>
<dbReference type="InterPro" id="IPR001952">
    <property type="entry name" value="Alkaline_phosphatase"/>
</dbReference>
<dbReference type="EC" id="3.1.3.1" evidence="9"/>
<evidence type="ECO:0000313" key="10">
    <source>
        <dbReference type="Proteomes" id="UP000549913"/>
    </source>
</evidence>
<comment type="cofactor">
    <cofactor evidence="3">
        <name>Mg(2+)</name>
        <dbReference type="ChEBI" id="CHEBI:18420"/>
    </cofactor>
    <text evidence="3">Binds 1 Mg(2+) ion.</text>
</comment>
<dbReference type="CDD" id="cd16012">
    <property type="entry name" value="ALP"/>
    <property type="match status" value="1"/>
</dbReference>
<protein>
    <submittedName>
        <fullName evidence="9">Alkaline phosphatase</fullName>
        <ecNumber evidence="9">3.1.3.1</ecNumber>
    </submittedName>
</protein>
<comment type="caution">
    <text evidence="9">The sequence shown here is derived from an EMBL/GenBank/DDBJ whole genome shotgun (WGS) entry which is preliminary data.</text>
</comment>
<feature type="binding site" evidence="3">
    <location>
        <position position="74"/>
    </location>
    <ligand>
        <name>Zn(2+)</name>
        <dbReference type="ChEBI" id="CHEBI:29105"/>
        <label>2</label>
    </ligand>
</feature>
<dbReference type="Proteomes" id="UP000549913">
    <property type="component" value="Unassembled WGS sequence"/>
</dbReference>
<feature type="disulfide bond" evidence="4">
    <location>
        <begin position="309"/>
        <end position="359"/>
    </location>
</feature>
<dbReference type="InterPro" id="IPR006311">
    <property type="entry name" value="TAT_signal"/>
</dbReference>
<feature type="compositionally biased region" description="Gly residues" evidence="6">
    <location>
        <begin position="583"/>
        <end position="601"/>
    </location>
</feature>
<dbReference type="SUPFAM" id="SSF53649">
    <property type="entry name" value="Alkaline phosphatase-like"/>
    <property type="match status" value="1"/>
</dbReference>
<comment type="cofactor">
    <cofactor evidence="3">
        <name>Zn(2+)</name>
        <dbReference type="ChEBI" id="CHEBI:29105"/>
    </cofactor>
    <text evidence="3">Binds 2 Zn(2+) ions.</text>
</comment>
<feature type="signal peptide" evidence="8">
    <location>
        <begin position="1"/>
        <end position="32"/>
    </location>
</feature>
<feature type="binding site" evidence="3">
    <location>
        <position position="179"/>
    </location>
    <ligand>
        <name>Mg(2+)</name>
        <dbReference type="ChEBI" id="CHEBI:18420"/>
    </ligand>
</feature>
<keyword evidence="1" id="KW-0597">Phosphoprotein</keyword>
<feature type="disulfide bond" evidence="4">
    <location>
        <begin position="194"/>
        <end position="202"/>
    </location>
</feature>
<feature type="binding site" evidence="3">
    <location>
        <position position="392"/>
    </location>
    <ligand>
        <name>Zn(2+)</name>
        <dbReference type="ChEBI" id="CHEBI:29105"/>
        <label>2</label>
    </ligand>
</feature>
<dbReference type="GO" id="GO:0004035">
    <property type="term" value="F:alkaline phosphatase activity"/>
    <property type="evidence" value="ECO:0007669"/>
    <property type="project" value="UniProtKB-EC"/>
</dbReference>
<feature type="binding site" evidence="3">
    <location>
        <position position="393"/>
    </location>
    <ligand>
        <name>Zn(2+)</name>
        <dbReference type="ChEBI" id="CHEBI:29105"/>
        <label>2</label>
    </ligand>
</feature>
<feature type="binding site" evidence="3">
    <location>
        <position position="345"/>
    </location>
    <ligand>
        <name>Mg(2+)</name>
        <dbReference type="ChEBI" id="CHEBI:18420"/>
    </ligand>
</feature>
<feature type="binding site" evidence="3">
    <location>
        <position position="74"/>
    </location>
    <ligand>
        <name>Mg(2+)</name>
        <dbReference type="ChEBI" id="CHEBI:18420"/>
    </ligand>
</feature>
<dbReference type="PRINTS" id="PR00113">
    <property type="entry name" value="ALKPHPHTASE"/>
</dbReference>
<keyword evidence="7" id="KW-0812">Transmembrane</keyword>
<dbReference type="PROSITE" id="PS51318">
    <property type="entry name" value="TAT"/>
    <property type="match status" value="1"/>
</dbReference>
<feature type="binding site" evidence="3">
    <location>
        <position position="350"/>
    </location>
    <ligand>
        <name>Zn(2+)</name>
        <dbReference type="ChEBI" id="CHEBI:29105"/>
        <label>2</label>
    </ligand>
</feature>
<proteinExistence type="inferred from homology"/>
<dbReference type="SMART" id="SM00098">
    <property type="entry name" value="alkPPc"/>
    <property type="match status" value="1"/>
</dbReference>
<dbReference type="PANTHER" id="PTHR11596:SF5">
    <property type="entry name" value="ALKALINE PHOSPHATASE"/>
    <property type="match status" value="1"/>
</dbReference>
<keyword evidence="8" id="KW-0732">Signal</keyword>
<feature type="chain" id="PRO_5032337634" evidence="8">
    <location>
        <begin position="33"/>
        <end position="641"/>
    </location>
</feature>
<evidence type="ECO:0000256" key="6">
    <source>
        <dbReference type="SAM" id="MobiDB-lite"/>
    </source>
</evidence>
<sequence>MSFITPTRRKALVAAAALLTAASISLPAAAFAASADGDLSVNGGAQRNSGDKAADLRASIVDGPAKNVILLIGDGMGDSEITIARNYAYGAAGELPGIDALPLTGQYTTYSLHDDGDEKGLPDYVPDSAATGSAWSTGTKTYDGAISVDIDGTPQQTLIEIAKANGLKTGNVSTAEIQDATPAVEVAHVDARKCYGPDSEVCGDDALINGGLGSISEQLLDTRADLTLGGGSASFEQTAKAGQWNGETLFDQATDRGYQVVGDVDGLKGLSVADQNQPVLGLFTPGNFPTRYAPTTATVGGGDEAPVTCQPNPARLDTGLSLASLTEKSIGLLNTGDEGFFLQVEGASIDKQDHAADACGQIGETIDLDEAVQKALEFARADGNTLVIVTADHAHSSQIVDDAPPATLSTALTTADGSTMKVAYGTAEAGGSQQHTGTQLRIAAFGPGAAQVVGLTDQTDNFFTMANALTLNRDTASFSAGATATLNATTVAPGDSLVLDASGFRGDRQLDPTSAAVQLASEDSVNGAARFSFEAPTAEGSYSLTVSGRQSGVTATVDFTVAAGADPAPSPTPAPTAPAGDPGADGSGGTGSAGSGSGTGSGSSALGSTGAVVAPILTLGALLLAAGGLLLVRQRRRQHAA</sequence>
<dbReference type="RefSeq" id="WP_179547308.1">
    <property type="nucleotide sequence ID" value="NZ_BSEW01000001.1"/>
</dbReference>
<organism evidence="9 10">
    <name type="scientific">Herbiconiux flava</name>
    <dbReference type="NCBI Taxonomy" id="881268"/>
    <lineage>
        <taxon>Bacteria</taxon>
        <taxon>Bacillati</taxon>
        <taxon>Actinomycetota</taxon>
        <taxon>Actinomycetes</taxon>
        <taxon>Micrococcales</taxon>
        <taxon>Microbacteriaceae</taxon>
        <taxon>Herbiconiux</taxon>
    </lineage>
</organism>
<comment type="similarity">
    <text evidence="5">Belongs to the alkaline phosphatase family.</text>
</comment>
<name>A0A852SMS3_9MICO</name>
<keyword evidence="9" id="KW-0378">Hydrolase</keyword>
<gene>
    <name evidence="9" type="ORF">BJ984_001262</name>
</gene>
<feature type="region of interest" description="Disordered" evidence="6">
    <location>
        <begin position="563"/>
        <end position="605"/>
    </location>
</feature>
<dbReference type="PANTHER" id="PTHR11596">
    <property type="entry name" value="ALKALINE PHOSPHATASE"/>
    <property type="match status" value="1"/>
</dbReference>
<dbReference type="Pfam" id="PF00245">
    <property type="entry name" value="Alk_phosphatase"/>
    <property type="match status" value="1"/>
</dbReference>
<evidence type="ECO:0000256" key="7">
    <source>
        <dbReference type="SAM" id="Phobius"/>
    </source>
</evidence>
<feature type="transmembrane region" description="Helical" evidence="7">
    <location>
        <begin position="612"/>
        <end position="632"/>
    </location>
</feature>
<feature type="binding site" evidence="3">
    <location>
        <position position="181"/>
    </location>
    <ligand>
        <name>Mg(2+)</name>
        <dbReference type="ChEBI" id="CHEBI:18420"/>
    </ligand>
</feature>
<dbReference type="AlphaFoldDB" id="A0A852SMS3"/>
<evidence type="ECO:0000256" key="1">
    <source>
        <dbReference type="ARBA" id="ARBA00022553"/>
    </source>
</evidence>